<dbReference type="Pfam" id="PF07495">
    <property type="entry name" value="Y_Y_Y"/>
    <property type="match status" value="1"/>
</dbReference>
<keyword evidence="5" id="KW-0547">Nucleotide-binding</keyword>
<comment type="catalytic activity">
    <reaction evidence="1">
        <text>ATP + protein L-histidine = ADP + protein N-phospho-L-histidine.</text>
        <dbReference type="EC" id="2.7.13.3"/>
    </reaction>
</comment>
<protein>
    <recommendedName>
        <fullName evidence="2">histidine kinase</fullName>
        <ecNumber evidence="2">2.7.13.3</ecNumber>
    </recommendedName>
</protein>
<accession>A0A345UJ40</accession>
<keyword evidence="9" id="KW-0812">Transmembrane</keyword>
<dbReference type="GO" id="GO:0005524">
    <property type="term" value="F:ATP binding"/>
    <property type="evidence" value="ECO:0007669"/>
    <property type="project" value="UniProtKB-KW"/>
</dbReference>
<keyword evidence="9" id="KW-1133">Transmembrane helix</keyword>
<keyword evidence="12" id="KW-1185">Reference proteome</keyword>
<dbReference type="KEGG" id="cprv:CYPRO_1229"/>
<dbReference type="CDD" id="cd16917">
    <property type="entry name" value="HATPase_UhpB-NarQ-NarX-like"/>
    <property type="match status" value="1"/>
</dbReference>
<dbReference type="GO" id="GO:0046983">
    <property type="term" value="F:protein dimerization activity"/>
    <property type="evidence" value="ECO:0007669"/>
    <property type="project" value="InterPro"/>
</dbReference>
<keyword evidence="6 11" id="KW-0418">Kinase</keyword>
<dbReference type="InterPro" id="IPR015943">
    <property type="entry name" value="WD40/YVTN_repeat-like_dom_sf"/>
</dbReference>
<evidence type="ECO:0000256" key="7">
    <source>
        <dbReference type="ARBA" id="ARBA00022840"/>
    </source>
</evidence>
<keyword evidence="8" id="KW-0902">Two-component regulatory system</keyword>
<dbReference type="Proteomes" id="UP000254808">
    <property type="component" value="Chromosome"/>
</dbReference>
<dbReference type="Gene3D" id="1.20.5.1930">
    <property type="match status" value="1"/>
</dbReference>
<dbReference type="PROSITE" id="PS50109">
    <property type="entry name" value="HIS_KIN"/>
    <property type="match status" value="1"/>
</dbReference>
<evidence type="ECO:0000256" key="5">
    <source>
        <dbReference type="ARBA" id="ARBA00022741"/>
    </source>
</evidence>
<dbReference type="InterPro" id="IPR050482">
    <property type="entry name" value="Sensor_HK_TwoCompSys"/>
</dbReference>
<dbReference type="InterPro" id="IPR013783">
    <property type="entry name" value="Ig-like_fold"/>
</dbReference>
<reference evidence="11 12" key="1">
    <citation type="submission" date="2018-03" db="EMBL/GenBank/DDBJ databases">
        <title>Phenotypic and genomic properties of Cyclonatronum proteinivorum gen. nov., sp. nov., a haloalkaliphilic bacteroidete from soda lakes possessing Na+-translocating rhodopsin.</title>
        <authorList>
            <person name="Toshchakov S.V."/>
            <person name="Korzhenkov A."/>
            <person name="Samarov N.I."/>
            <person name="Kublanov I.V."/>
            <person name="Muntyan M.S."/>
            <person name="Sorokin D.Y."/>
        </authorList>
    </citation>
    <scope>NUCLEOTIDE SEQUENCE [LARGE SCALE GENOMIC DNA]</scope>
    <source>
        <strain evidence="11 12">Omega</strain>
    </source>
</reference>
<feature type="domain" description="Histidine kinase" evidence="10">
    <location>
        <begin position="801"/>
        <end position="988"/>
    </location>
</feature>
<feature type="transmembrane region" description="Helical" evidence="9">
    <location>
        <begin position="763"/>
        <end position="785"/>
    </location>
</feature>
<dbReference type="AlphaFoldDB" id="A0A345UJ40"/>
<evidence type="ECO:0000259" key="10">
    <source>
        <dbReference type="PROSITE" id="PS50109"/>
    </source>
</evidence>
<evidence type="ECO:0000313" key="12">
    <source>
        <dbReference type="Proteomes" id="UP000254808"/>
    </source>
</evidence>
<evidence type="ECO:0000256" key="1">
    <source>
        <dbReference type="ARBA" id="ARBA00000085"/>
    </source>
</evidence>
<evidence type="ECO:0000256" key="2">
    <source>
        <dbReference type="ARBA" id="ARBA00012438"/>
    </source>
</evidence>
<sequence>MIQKSNMYGHASSSFWSCRVMCLFFAVIIWGLPQPAAGADDGVGFPLISNYTTSEYALHIQNWGFDSDADGNLAVANQGGFMIYDGVRWQPYTLPNATVFAVKSGPGDRLYIGGNNELGYFYHPTNSVPRSTGLRRYKSLSPLLEAQESIGNVWSVEIYGDEVFFMAERYLFVYDGAELTRHPVPDFFFRMAATKSGILLYDQTEGFLRFQDGRFQSWQADYDFKAAGFRGYTPFGDQELICDPQQCYRYDGAALHVWETSPAQLLEDAQVSAVQELKDGTLMVATRRFGLMHFHADGRFIRQIGSDQGLVHNTVYGLHEDGWGSVWAATLNGISRVDVSVPLRQFDDRSGLDEIVRRMVPAGDEMLLLTQDNIHRMSKTGALTLLAPQSDCTRYVHIAEIPYLRCRSQLMGFDGEQLLISPEIRNLQALGRWEANEDEEALIMATQSALLLGRVQNGRLLPQTLHQLYASNELPQGINAILYDERGYVWLGTESAGVYKFDIGEEEGQPVLRQPQRYLTEARNFRNIRRVLPVALHGEVLFLTWGYGVMRYQEADARMAVVTEFGPLFEDDIQFFWAAEDKQGAVWWRAGGTYLGSLPGESGGFSTYSGVLNLVEGSQSNYLTVAADGMLWISTENGLTRFNPAQSFDDARPFTAQLHRLVKDDVVQFSGELLGMAPVFAFSNSMKRFSWSANTFMGSTEYRVKLEGFDRDWTDWGSDTQRDFTSLPEGRYRFLVEARNVFGHVAASEPLVFTVTPPWHRSWWAYMLYVAATGSVFYLGFNIRLRRVTREYKMRNQISADLHDEVSATLSSISFFAQAIESGRKPEQNQRFLSLIRDSAGDAKDKISDIVWAINPENDDWQSFMVRCRRFASDLLESRGIKGQLQIDSNYTGPLNMHTRQHIWMIFKEIITNAVRHAEAGRVDVVMRVSGGRLTLVVQDDGKGLSETEQSDGNGLKNIRKRGQKINATVSLHSEPGAGTRWKLVIPV</sequence>
<name>A0A345UJ40_9BACT</name>
<evidence type="ECO:0000313" key="11">
    <source>
        <dbReference type="EMBL" id="AXJ00492.1"/>
    </source>
</evidence>
<dbReference type="GO" id="GO:0000155">
    <property type="term" value="F:phosphorelay sensor kinase activity"/>
    <property type="evidence" value="ECO:0007669"/>
    <property type="project" value="InterPro"/>
</dbReference>
<dbReference type="Pfam" id="PF02518">
    <property type="entry name" value="HATPase_c"/>
    <property type="match status" value="1"/>
</dbReference>
<gene>
    <name evidence="11" type="ORF">CYPRO_1229</name>
</gene>
<dbReference type="PANTHER" id="PTHR24421">
    <property type="entry name" value="NITRATE/NITRITE SENSOR PROTEIN NARX-RELATED"/>
    <property type="match status" value="1"/>
</dbReference>
<dbReference type="SUPFAM" id="SSF55874">
    <property type="entry name" value="ATPase domain of HSP90 chaperone/DNA topoisomerase II/histidine kinase"/>
    <property type="match status" value="1"/>
</dbReference>
<evidence type="ECO:0000256" key="3">
    <source>
        <dbReference type="ARBA" id="ARBA00022553"/>
    </source>
</evidence>
<dbReference type="EMBL" id="CP027806">
    <property type="protein sequence ID" value="AXJ00492.1"/>
    <property type="molecule type" value="Genomic_DNA"/>
</dbReference>
<evidence type="ECO:0000256" key="6">
    <source>
        <dbReference type="ARBA" id="ARBA00022777"/>
    </source>
</evidence>
<dbReference type="InterPro" id="IPR011123">
    <property type="entry name" value="Y_Y_Y"/>
</dbReference>
<organism evidence="11 12">
    <name type="scientific">Cyclonatronum proteinivorum</name>
    <dbReference type="NCBI Taxonomy" id="1457365"/>
    <lineage>
        <taxon>Bacteria</taxon>
        <taxon>Pseudomonadati</taxon>
        <taxon>Balneolota</taxon>
        <taxon>Balneolia</taxon>
        <taxon>Balneolales</taxon>
        <taxon>Cyclonatronaceae</taxon>
        <taxon>Cyclonatronum</taxon>
    </lineage>
</organism>
<dbReference type="InterPro" id="IPR036890">
    <property type="entry name" value="HATPase_C_sf"/>
</dbReference>
<dbReference type="EC" id="2.7.13.3" evidence="2"/>
<keyword evidence="9" id="KW-0472">Membrane</keyword>
<dbReference type="OrthoDB" id="9809670at2"/>
<evidence type="ECO:0000256" key="4">
    <source>
        <dbReference type="ARBA" id="ARBA00022679"/>
    </source>
</evidence>
<dbReference type="InterPro" id="IPR005467">
    <property type="entry name" value="His_kinase_dom"/>
</dbReference>
<dbReference type="InterPro" id="IPR011712">
    <property type="entry name" value="Sig_transdc_His_kin_sub3_dim/P"/>
</dbReference>
<evidence type="ECO:0000256" key="8">
    <source>
        <dbReference type="ARBA" id="ARBA00023012"/>
    </source>
</evidence>
<keyword evidence="3" id="KW-0597">Phosphoprotein</keyword>
<keyword evidence="7" id="KW-0067">ATP-binding</keyword>
<dbReference type="Gene3D" id="3.30.565.10">
    <property type="entry name" value="Histidine kinase-like ATPase, C-terminal domain"/>
    <property type="match status" value="1"/>
</dbReference>
<evidence type="ECO:0000256" key="9">
    <source>
        <dbReference type="SAM" id="Phobius"/>
    </source>
</evidence>
<dbReference type="SUPFAM" id="SSF63829">
    <property type="entry name" value="Calcium-dependent phosphotriesterase"/>
    <property type="match status" value="1"/>
</dbReference>
<dbReference type="GO" id="GO:0016020">
    <property type="term" value="C:membrane"/>
    <property type="evidence" value="ECO:0007669"/>
    <property type="project" value="InterPro"/>
</dbReference>
<dbReference type="PANTHER" id="PTHR24421:SF10">
    <property type="entry name" value="NITRATE_NITRITE SENSOR PROTEIN NARQ"/>
    <property type="match status" value="1"/>
</dbReference>
<dbReference type="Pfam" id="PF07730">
    <property type="entry name" value="HisKA_3"/>
    <property type="match status" value="1"/>
</dbReference>
<dbReference type="Gene3D" id="2.130.10.10">
    <property type="entry name" value="YVTN repeat-like/Quinoprotein amine dehydrogenase"/>
    <property type="match status" value="2"/>
</dbReference>
<keyword evidence="4" id="KW-0808">Transferase</keyword>
<dbReference type="Gene3D" id="2.60.40.10">
    <property type="entry name" value="Immunoglobulins"/>
    <property type="match status" value="1"/>
</dbReference>
<proteinExistence type="predicted"/>
<dbReference type="InterPro" id="IPR003594">
    <property type="entry name" value="HATPase_dom"/>
</dbReference>